<evidence type="ECO:0000313" key="10">
    <source>
        <dbReference type="EMBL" id="TVZ03895.1"/>
    </source>
</evidence>
<dbReference type="InterPro" id="IPR040177">
    <property type="entry name" value="SLC30A9"/>
</dbReference>
<sequence length="335" mass="35582">MRLPRRALASCASVSRRKGHEETRRTVLVAGAANVLVGLVKLVAGIMTGSSAMLAEAAHSAADTLDQVFLLMSLRQADRPATREHPFGHGQERYFWSLLAAFGIFIAGAGFSVFEGILALTRNQHESPLLAYVALGIAFVAEGTSFARAFWQVRGEARRRHEEVLSHVQTSPDITVKVALFEDSAAVVGLVLAALGVGLSQLTGSPVWDGSASIAIGVLLIVVAVKLGMDSKDLLIGRAASPAVEKLIRGEIESQPGVDALLELRTMHMGPDSIIVAARIAIDDALGAGQAEDLADEIDRRLSERLPMRPHVFIDPTQTGPPPAAGHAQPRPAHT</sequence>
<dbReference type="PANTHER" id="PTHR13414">
    <property type="entry name" value="HUEL-CATION TRANSPORTER"/>
    <property type="match status" value="1"/>
</dbReference>
<keyword evidence="5 7" id="KW-0472">Membrane</keyword>
<dbReference type="SUPFAM" id="SSF160240">
    <property type="entry name" value="Cation efflux protein cytoplasmic domain-like"/>
    <property type="match status" value="1"/>
</dbReference>
<evidence type="ECO:0000256" key="7">
    <source>
        <dbReference type="SAM" id="Phobius"/>
    </source>
</evidence>
<dbReference type="GO" id="GO:0006829">
    <property type="term" value="P:zinc ion transport"/>
    <property type="evidence" value="ECO:0007669"/>
    <property type="project" value="InterPro"/>
</dbReference>
<evidence type="ECO:0000313" key="11">
    <source>
        <dbReference type="Proteomes" id="UP000460272"/>
    </source>
</evidence>
<accession>A0A6P2C0A1</accession>
<dbReference type="InterPro" id="IPR027469">
    <property type="entry name" value="Cation_efflux_TMD_sf"/>
</dbReference>
<dbReference type="AlphaFoldDB" id="A0A6P2C0A1"/>
<feature type="transmembrane region" description="Helical" evidence="7">
    <location>
        <begin position="129"/>
        <end position="151"/>
    </location>
</feature>
<keyword evidence="2" id="KW-0813">Transport</keyword>
<dbReference type="InterPro" id="IPR002524">
    <property type="entry name" value="Cation_efflux"/>
</dbReference>
<dbReference type="EMBL" id="RPFW01000003">
    <property type="protein sequence ID" value="TVZ03895.1"/>
    <property type="molecule type" value="Genomic_DNA"/>
</dbReference>
<keyword evidence="3 7" id="KW-0812">Transmembrane</keyword>
<evidence type="ECO:0000256" key="2">
    <source>
        <dbReference type="ARBA" id="ARBA00022448"/>
    </source>
</evidence>
<feature type="region of interest" description="Disordered" evidence="6">
    <location>
        <begin position="312"/>
        <end position="335"/>
    </location>
</feature>
<protein>
    <submittedName>
        <fullName evidence="10">Cation transporter</fullName>
    </submittedName>
</protein>
<dbReference type="PANTHER" id="PTHR13414:SF9">
    <property type="entry name" value="PROTON-COUPLED ZINC ANTIPORTER SLC30A9, MITOCHONDRIAL"/>
    <property type="match status" value="1"/>
</dbReference>
<reference evidence="10 11" key="1">
    <citation type="submission" date="2018-11" db="EMBL/GenBank/DDBJ databases">
        <title>Trebonia kvetii gen.nov., sp.nov., a novel acidophilic actinobacterium, and proposal of the new actinobacterial family Treboniaceae fam. nov.</title>
        <authorList>
            <person name="Rapoport D."/>
            <person name="Sagova-Mareckova M."/>
            <person name="Sedlacek I."/>
            <person name="Provaznik J."/>
            <person name="Kralova S."/>
            <person name="Pavlinic D."/>
            <person name="Benes V."/>
            <person name="Kopecky J."/>
        </authorList>
    </citation>
    <scope>NUCLEOTIDE SEQUENCE [LARGE SCALE GENOMIC DNA]</scope>
    <source>
        <strain evidence="10 11">15Tr583</strain>
    </source>
</reference>
<gene>
    <name evidence="10" type="ORF">EAS64_15765</name>
</gene>
<dbReference type="GO" id="GO:0008324">
    <property type="term" value="F:monoatomic cation transmembrane transporter activity"/>
    <property type="evidence" value="ECO:0007669"/>
    <property type="project" value="InterPro"/>
</dbReference>
<dbReference type="Gene3D" id="3.30.70.1350">
    <property type="entry name" value="Cation efflux protein, cytoplasmic domain"/>
    <property type="match status" value="1"/>
</dbReference>
<organism evidence="10 11">
    <name type="scientific">Trebonia kvetii</name>
    <dbReference type="NCBI Taxonomy" id="2480626"/>
    <lineage>
        <taxon>Bacteria</taxon>
        <taxon>Bacillati</taxon>
        <taxon>Actinomycetota</taxon>
        <taxon>Actinomycetes</taxon>
        <taxon>Streptosporangiales</taxon>
        <taxon>Treboniaceae</taxon>
        <taxon>Trebonia</taxon>
    </lineage>
</organism>
<dbReference type="InterPro" id="IPR027470">
    <property type="entry name" value="Cation_efflux_CTD"/>
</dbReference>
<evidence type="ECO:0000259" key="9">
    <source>
        <dbReference type="Pfam" id="PF16916"/>
    </source>
</evidence>
<dbReference type="Pfam" id="PF01545">
    <property type="entry name" value="Cation_efflux"/>
    <property type="match status" value="1"/>
</dbReference>
<evidence type="ECO:0000256" key="1">
    <source>
        <dbReference type="ARBA" id="ARBA00004141"/>
    </source>
</evidence>
<keyword evidence="11" id="KW-1185">Reference proteome</keyword>
<evidence type="ECO:0000256" key="3">
    <source>
        <dbReference type="ARBA" id="ARBA00022692"/>
    </source>
</evidence>
<dbReference type="InterPro" id="IPR036837">
    <property type="entry name" value="Cation_efflux_CTD_sf"/>
</dbReference>
<dbReference type="Gene3D" id="1.20.1510.10">
    <property type="entry name" value="Cation efflux protein transmembrane domain"/>
    <property type="match status" value="1"/>
</dbReference>
<keyword evidence="4 7" id="KW-1133">Transmembrane helix</keyword>
<proteinExistence type="predicted"/>
<feature type="transmembrane region" description="Helical" evidence="7">
    <location>
        <begin position="94"/>
        <end position="117"/>
    </location>
</feature>
<evidence type="ECO:0000259" key="8">
    <source>
        <dbReference type="Pfam" id="PF01545"/>
    </source>
</evidence>
<dbReference type="GO" id="GO:0016020">
    <property type="term" value="C:membrane"/>
    <property type="evidence" value="ECO:0007669"/>
    <property type="project" value="UniProtKB-SubCell"/>
</dbReference>
<evidence type="ECO:0000256" key="5">
    <source>
        <dbReference type="ARBA" id="ARBA00023136"/>
    </source>
</evidence>
<feature type="domain" description="Cation efflux protein transmembrane" evidence="8">
    <location>
        <begin position="27"/>
        <end position="235"/>
    </location>
</feature>
<dbReference type="NCBIfam" id="TIGR01297">
    <property type="entry name" value="CDF"/>
    <property type="match status" value="1"/>
</dbReference>
<dbReference type="InterPro" id="IPR058533">
    <property type="entry name" value="Cation_efflux_TM"/>
</dbReference>
<feature type="domain" description="Cation efflux protein cytoplasmic" evidence="9">
    <location>
        <begin position="245"/>
        <end position="314"/>
    </location>
</feature>
<name>A0A6P2C0A1_9ACTN</name>
<evidence type="ECO:0000256" key="4">
    <source>
        <dbReference type="ARBA" id="ARBA00022989"/>
    </source>
</evidence>
<dbReference type="SUPFAM" id="SSF161111">
    <property type="entry name" value="Cation efflux protein transmembrane domain-like"/>
    <property type="match status" value="1"/>
</dbReference>
<comment type="subcellular location">
    <subcellularLocation>
        <location evidence="1">Membrane</location>
        <topology evidence="1">Multi-pass membrane protein</topology>
    </subcellularLocation>
</comment>
<dbReference type="Proteomes" id="UP000460272">
    <property type="component" value="Unassembled WGS sequence"/>
</dbReference>
<comment type="caution">
    <text evidence="10">The sequence shown here is derived from an EMBL/GenBank/DDBJ whole genome shotgun (WGS) entry which is preliminary data.</text>
</comment>
<feature type="transmembrane region" description="Helical" evidence="7">
    <location>
        <begin position="26"/>
        <end position="47"/>
    </location>
</feature>
<evidence type="ECO:0000256" key="6">
    <source>
        <dbReference type="SAM" id="MobiDB-lite"/>
    </source>
</evidence>
<dbReference type="Pfam" id="PF16916">
    <property type="entry name" value="ZT_dimer"/>
    <property type="match status" value="1"/>
</dbReference>
<dbReference type="OrthoDB" id="9806522at2"/>